<reference evidence="1" key="1">
    <citation type="submission" date="2009-10" db="EMBL/GenBank/DDBJ databases">
        <title>Diversity of trophic interactions inside an arsenic-rich microbial ecosystem.</title>
        <authorList>
            <person name="Bertin P.N."/>
            <person name="Heinrich-Salmeron A."/>
            <person name="Pelletier E."/>
            <person name="Goulhen-Chollet F."/>
            <person name="Arsene-Ploetze F."/>
            <person name="Gallien S."/>
            <person name="Calteau A."/>
            <person name="Vallenet D."/>
            <person name="Casiot C."/>
            <person name="Chane-Woon-Ming B."/>
            <person name="Giloteaux L."/>
            <person name="Barakat M."/>
            <person name="Bonnefoy V."/>
            <person name="Bruneel O."/>
            <person name="Chandler M."/>
            <person name="Cleiss J."/>
            <person name="Duran R."/>
            <person name="Elbaz-Poulichet F."/>
            <person name="Fonknechten N."/>
            <person name="Lauga B."/>
            <person name="Mornico D."/>
            <person name="Ortet P."/>
            <person name="Schaeffer C."/>
            <person name="Siguier P."/>
            <person name="Alexander Thil Smith A."/>
            <person name="Van Dorsselaer A."/>
            <person name="Weissenbach J."/>
            <person name="Medigue C."/>
            <person name="Le Paslier D."/>
        </authorList>
    </citation>
    <scope>NUCLEOTIDE SEQUENCE</scope>
</reference>
<comment type="caution">
    <text evidence="1">The sequence shown here is derived from an EMBL/GenBank/DDBJ whole genome shotgun (WGS) entry which is preliminary data.</text>
</comment>
<dbReference type="AlphaFoldDB" id="E6PEU2"/>
<dbReference type="PROSITE" id="PS51257">
    <property type="entry name" value="PROKAR_LIPOPROTEIN"/>
    <property type="match status" value="1"/>
</dbReference>
<sequence>MPMTRGRLLKTGFAGGLVLALAGCARSGGSPFHDDAAAYKVLDGTERGLIAALAPAFLAGALPTANGVATHDALVAAVRGFDTALSGLPPVDVAQIRKLLGMLDNPFIKPLATGVWSSWGDASPATVTAFLNRWRYSPIELLRGGYDVLHQLTMAGWYGQDRAWSAIGYPGPPRLS</sequence>
<dbReference type="PROSITE" id="PS51318">
    <property type="entry name" value="TAT"/>
    <property type="match status" value="1"/>
</dbReference>
<proteinExistence type="predicted"/>
<evidence type="ECO:0008006" key="2">
    <source>
        <dbReference type="Google" id="ProtNLM"/>
    </source>
</evidence>
<name>E6PEU2_9ZZZZ</name>
<organism evidence="1">
    <name type="scientific">mine drainage metagenome</name>
    <dbReference type="NCBI Taxonomy" id="410659"/>
    <lineage>
        <taxon>unclassified sequences</taxon>
        <taxon>metagenomes</taxon>
        <taxon>ecological metagenomes</taxon>
    </lineage>
</organism>
<dbReference type="InterPro" id="IPR006311">
    <property type="entry name" value="TAT_signal"/>
</dbReference>
<protein>
    <recommendedName>
        <fullName evidence="2">Twin-arginine translocation pathway signal protein</fullName>
    </recommendedName>
</protein>
<evidence type="ECO:0000313" key="1">
    <source>
        <dbReference type="EMBL" id="CBH74978.1"/>
    </source>
</evidence>
<dbReference type="EMBL" id="CABL01000005">
    <property type="protein sequence ID" value="CBH74978.1"/>
    <property type="molecule type" value="Genomic_DNA"/>
</dbReference>
<accession>E6PEU2</accession>
<gene>
    <name evidence="1" type="ORF">CARN1_0153</name>
</gene>